<keyword evidence="4 9" id="KW-0812">Transmembrane</keyword>
<gene>
    <name evidence="9" type="primary">lspA</name>
    <name evidence="11" type="ORF">GGR28_003096</name>
</gene>
<evidence type="ECO:0000256" key="7">
    <source>
        <dbReference type="ARBA" id="ARBA00022989"/>
    </source>
</evidence>
<comment type="catalytic activity">
    <reaction evidence="9">
        <text>Release of signal peptides from bacterial membrane prolipoproteins. Hydrolyzes -Xaa-Yaa-Zaa-|-(S,diacylglyceryl)Cys-, in which Xaa is hydrophobic (preferably Leu), and Yaa (Ala or Ser) and Zaa (Gly or Ala) have small, neutral side chains.</text>
        <dbReference type="EC" id="3.4.23.36"/>
    </reaction>
</comment>
<dbReference type="Pfam" id="PF01252">
    <property type="entry name" value="Peptidase_A8"/>
    <property type="match status" value="1"/>
</dbReference>
<dbReference type="NCBIfam" id="NF011369">
    <property type="entry name" value="PRK14788.1"/>
    <property type="match status" value="1"/>
</dbReference>
<dbReference type="InterPro" id="IPR001872">
    <property type="entry name" value="Peptidase_A8"/>
</dbReference>
<comment type="function">
    <text evidence="9">This protein specifically catalyzes the removal of signal peptides from prolipoproteins.</text>
</comment>
<evidence type="ECO:0000256" key="10">
    <source>
        <dbReference type="RuleBase" id="RU004181"/>
    </source>
</evidence>
<keyword evidence="7 9" id="KW-1133">Transmembrane helix</keyword>
<evidence type="ECO:0000256" key="2">
    <source>
        <dbReference type="ARBA" id="ARBA00022475"/>
    </source>
</evidence>
<dbReference type="EMBL" id="JACIFF010000008">
    <property type="protein sequence ID" value="MBB4080462.1"/>
    <property type="molecule type" value="Genomic_DNA"/>
</dbReference>
<feature type="active site" evidence="9">
    <location>
        <position position="183"/>
    </location>
</feature>
<sequence>MTRKLTLFLILLSVLLLDQALKFWVKTNMFYGEEFGILGADRALIHFVENNGMAFGLSFGGREGKLILSLFRILAVVLLGYYLVDLLRQRVSGLLLAAFTFIEAGALGNIIDSVFYGVLFSESRPNGQIAEFLPAGGGYESLFFGRVVDMFYFPLVYGVYPDWLPLVGGNSFLFFRPIFNVADVSISVGVVLLLVYYYRRD</sequence>
<evidence type="ECO:0000256" key="5">
    <source>
        <dbReference type="ARBA" id="ARBA00022750"/>
    </source>
</evidence>
<dbReference type="PANTHER" id="PTHR33695">
    <property type="entry name" value="LIPOPROTEIN SIGNAL PEPTIDASE"/>
    <property type="match status" value="1"/>
</dbReference>
<keyword evidence="12" id="KW-1185">Reference proteome</keyword>
<dbReference type="PRINTS" id="PR00781">
    <property type="entry name" value="LIPOSIGPTASE"/>
</dbReference>
<proteinExistence type="inferred from homology"/>
<keyword evidence="6 9" id="KW-0378">Hydrolase</keyword>
<evidence type="ECO:0000256" key="4">
    <source>
        <dbReference type="ARBA" id="ARBA00022692"/>
    </source>
</evidence>
<evidence type="ECO:0000256" key="1">
    <source>
        <dbReference type="ARBA" id="ARBA00006139"/>
    </source>
</evidence>
<feature type="transmembrane region" description="Helical" evidence="9">
    <location>
        <begin position="66"/>
        <end position="84"/>
    </location>
</feature>
<keyword evidence="8 9" id="KW-0472">Membrane</keyword>
<reference evidence="11 12" key="1">
    <citation type="submission" date="2020-08" db="EMBL/GenBank/DDBJ databases">
        <title>Genomic Encyclopedia of Type Strains, Phase IV (KMG-IV): sequencing the most valuable type-strain genomes for metagenomic binning, comparative biology and taxonomic classification.</title>
        <authorList>
            <person name="Goeker M."/>
        </authorList>
    </citation>
    <scope>NUCLEOTIDE SEQUENCE [LARGE SCALE GENOMIC DNA]</scope>
    <source>
        <strain evidence="11 12">DSM 105137</strain>
    </source>
</reference>
<comment type="subcellular location">
    <subcellularLocation>
        <location evidence="9">Cell membrane</location>
        <topology evidence="9">Multi-pass membrane protein</topology>
    </subcellularLocation>
</comment>
<dbReference type="UniPathway" id="UPA00665"/>
<name>A0A840E9Q9_9BACT</name>
<comment type="caution">
    <text evidence="9">Lacks conserved residue(s) required for the propagation of feature annotation.</text>
</comment>
<dbReference type="Proteomes" id="UP000576209">
    <property type="component" value="Unassembled WGS sequence"/>
</dbReference>
<evidence type="ECO:0000256" key="8">
    <source>
        <dbReference type="ARBA" id="ARBA00023136"/>
    </source>
</evidence>
<dbReference type="RefSeq" id="WP_183496699.1">
    <property type="nucleotide sequence ID" value="NZ_JACIFF010000008.1"/>
</dbReference>
<comment type="similarity">
    <text evidence="1 9 10">Belongs to the peptidase A8 family.</text>
</comment>
<comment type="pathway">
    <text evidence="9">Protein modification; lipoprotein biosynthesis (signal peptide cleavage).</text>
</comment>
<dbReference type="GO" id="GO:0005886">
    <property type="term" value="C:plasma membrane"/>
    <property type="evidence" value="ECO:0007669"/>
    <property type="project" value="UniProtKB-SubCell"/>
</dbReference>
<organism evidence="11 12">
    <name type="scientific">Neolewinella aquimaris</name>
    <dbReference type="NCBI Taxonomy" id="1835722"/>
    <lineage>
        <taxon>Bacteria</taxon>
        <taxon>Pseudomonadati</taxon>
        <taxon>Bacteroidota</taxon>
        <taxon>Saprospiria</taxon>
        <taxon>Saprospirales</taxon>
        <taxon>Lewinellaceae</taxon>
        <taxon>Neolewinella</taxon>
    </lineage>
</organism>
<keyword evidence="5 9" id="KW-0064">Aspartyl protease</keyword>
<dbReference type="AlphaFoldDB" id="A0A840E9Q9"/>
<evidence type="ECO:0000256" key="3">
    <source>
        <dbReference type="ARBA" id="ARBA00022670"/>
    </source>
</evidence>
<accession>A0A840E9Q9</accession>
<dbReference type="PANTHER" id="PTHR33695:SF1">
    <property type="entry name" value="LIPOPROTEIN SIGNAL PEPTIDASE"/>
    <property type="match status" value="1"/>
</dbReference>
<keyword evidence="2 9" id="KW-1003">Cell membrane</keyword>
<evidence type="ECO:0000313" key="11">
    <source>
        <dbReference type="EMBL" id="MBB4080462.1"/>
    </source>
</evidence>
<feature type="active site" evidence="9">
    <location>
        <position position="149"/>
    </location>
</feature>
<feature type="transmembrane region" description="Helical" evidence="9">
    <location>
        <begin position="91"/>
        <end position="111"/>
    </location>
</feature>
<dbReference type="GO" id="GO:0004190">
    <property type="term" value="F:aspartic-type endopeptidase activity"/>
    <property type="evidence" value="ECO:0007669"/>
    <property type="project" value="UniProtKB-UniRule"/>
</dbReference>
<comment type="caution">
    <text evidence="11">The sequence shown here is derived from an EMBL/GenBank/DDBJ whole genome shotgun (WGS) entry which is preliminary data.</text>
</comment>
<dbReference type="GO" id="GO:0006508">
    <property type="term" value="P:proteolysis"/>
    <property type="evidence" value="ECO:0007669"/>
    <property type="project" value="UniProtKB-KW"/>
</dbReference>
<dbReference type="HAMAP" id="MF_00161">
    <property type="entry name" value="LspA"/>
    <property type="match status" value="1"/>
</dbReference>
<dbReference type="EC" id="3.4.23.36" evidence="9"/>
<protein>
    <recommendedName>
        <fullName evidence="9">Lipoprotein signal peptidase</fullName>
        <ecNumber evidence="9">3.4.23.36</ecNumber>
    </recommendedName>
    <alternativeName>
        <fullName evidence="9">Prolipoprotein signal peptidase</fullName>
    </alternativeName>
    <alternativeName>
        <fullName evidence="9">Signal peptidase II</fullName>
        <shortName evidence="9">SPase II</shortName>
    </alternativeName>
</protein>
<keyword evidence="3 9" id="KW-0645">Protease</keyword>
<evidence type="ECO:0000256" key="9">
    <source>
        <dbReference type="HAMAP-Rule" id="MF_00161"/>
    </source>
</evidence>
<evidence type="ECO:0000313" key="12">
    <source>
        <dbReference type="Proteomes" id="UP000576209"/>
    </source>
</evidence>
<evidence type="ECO:0000256" key="6">
    <source>
        <dbReference type="ARBA" id="ARBA00022801"/>
    </source>
</evidence>
<feature type="transmembrane region" description="Helical" evidence="9">
    <location>
        <begin position="178"/>
        <end position="198"/>
    </location>
</feature>